<dbReference type="OrthoDB" id="3270368at2759"/>
<dbReference type="EMBL" id="KV427660">
    <property type="protein sequence ID" value="KZT01744.1"/>
    <property type="molecule type" value="Genomic_DNA"/>
</dbReference>
<dbReference type="RefSeq" id="XP_040759484.1">
    <property type="nucleotide sequence ID" value="XM_040913267.1"/>
</dbReference>
<name>A0A165BVU3_9APHY</name>
<accession>A0A165BVU3</accession>
<protein>
    <submittedName>
        <fullName evidence="1">Uncharacterized protein</fullName>
    </submittedName>
</protein>
<dbReference type="GeneID" id="63830295"/>
<evidence type="ECO:0000313" key="2">
    <source>
        <dbReference type="Proteomes" id="UP000076871"/>
    </source>
</evidence>
<organism evidence="1 2">
    <name type="scientific">Laetiporus sulphureus 93-53</name>
    <dbReference type="NCBI Taxonomy" id="1314785"/>
    <lineage>
        <taxon>Eukaryota</taxon>
        <taxon>Fungi</taxon>
        <taxon>Dikarya</taxon>
        <taxon>Basidiomycota</taxon>
        <taxon>Agaricomycotina</taxon>
        <taxon>Agaricomycetes</taxon>
        <taxon>Polyporales</taxon>
        <taxon>Laetiporus</taxon>
    </lineage>
</organism>
<evidence type="ECO:0000313" key="1">
    <source>
        <dbReference type="EMBL" id="KZT01744.1"/>
    </source>
</evidence>
<sequence>MCQQRHGIVHAYALPSDSAAAHATKQQKLRDPALLGRERLGHTIWRTKRNSLPNIFARTLPSMKEADSTRAKRSALIRSVFVSPQLPETAAAGQKMAELREYVRSTEWEETLRRMVDVAAAASLAL</sequence>
<proteinExistence type="predicted"/>
<gene>
    <name evidence="1" type="ORF">LAESUDRAFT_763483</name>
</gene>
<dbReference type="Proteomes" id="UP000076871">
    <property type="component" value="Unassembled WGS sequence"/>
</dbReference>
<keyword evidence="2" id="KW-1185">Reference proteome</keyword>
<reference evidence="1 2" key="1">
    <citation type="journal article" date="2016" name="Mol. Biol. Evol.">
        <title>Comparative Genomics of Early-Diverging Mushroom-Forming Fungi Provides Insights into the Origins of Lignocellulose Decay Capabilities.</title>
        <authorList>
            <person name="Nagy L.G."/>
            <person name="Riley R."/>
            <person name="Tritt A."/>
            <person name="Adam C."/>
            <person name="Daum C."/>
            <person name="Floudas D."/>
            <person name="Sun H."/>
            <person name="Yadav J.S."/>
            <person name="Pangilinan J."/>
            <person name="Larsson K.H."/>
            <person name="Matsuura K."/>
            <person name="Barry K."/>
            <person name="Labutti K."/>
            <person name="Kuo R."/>
            <person name="Ohm R.A."/>
            <person name="Bhattacharya S.S."/>
            <person name="Shirouzu T."/>
            <person name="Yoshinaga Y."/>
            <person name="Martin F.M."/>
            <person name="Grigoriev I.V."/>
            <person name="Hibbett D.S."/>
        </authorList>
    </citation>
    <scope>NUCLEOTIDE SEQUENCE [LARGE SCALE GENOMIC DNA]</scope>
    <source>
        <strain evidence="1 2">93-53</strain>
    </source>
</reference>
<dbReference type="InParanoid" id="A0A165BVU3"/>
<dbReference type="STRING" id="1314785.A0A165BVU3"/>
<dbReference type="AlphaFoldDB" id="A0A165BVU3"/>